<reference evidence="5" key="1">
    <citation type="submission" date="2021-12" db="EMBL/GenBank/DDBJ databases">
        <authorList>
            <person name="King R."/>
        </authorList>
    </citation>
    <scope>NUCLEOTIDE SEQUENCE</scope>
</reference>
<protein>
    <submittedName>
        <fullName evidence="5">Uncharacterized protein</fullName>
    </submittedName>
</protein>
<evidence type="ECO:0000256" key="2">
    <source>
        <dbReference type="ARBA" id="ARBA00009127"/>
    </source>
</evidence>
<evidence type="ECO:0000256" key="4">
    <source>
        <dbReference type="ARBA" id="ARBA00022729"/>
    </source>
</evidence>
<dbReference type="Proteomes" id="UP001153292">
    <property type="component" value="Chromosome 10"/>
</dbReference>
<keyword evidence="6" id="KW-1185">Reference proteome</keyword>
<dbReference type="PRINTS" id="PR01366">
    <property type="entry name" value="ROYALJELLY"/>
</dbReference>
<comment type="similarity">
    <text evidence="2">Belongs to the major royal jelly protein family.</text>
</comment>
<sequence length="500" mass="57403">MALAHQWFIQWSSPAGLLADISTRYEDINNWKSAKPNVAWEVTLQNSGVNYDRNYVRDDLAYEKQIDGGFEKARSFKSSEASRLMLWLTMLGTARAQAVPADIETPPFSTLYKWKHIDFEFPSPQQRSQAIANEQYIPENVLPLGLEVWGSRIWVTLPSWRRGVPATLATIPRDGGLTSPPLRPYPDWSYHRAYSKDDNCSSLTSVFRVNADSCGRLWVLDSGQIDAQDQPIQKCPPSIFVFDLNTDTVINRFIIPRQYVLQDSLYSNIIVDTRTADCSDLHLYIADTWRFGLLVFREKDAQFWRFSHHLFYPDPLASNYTVHGVNFQWPDGIFGLSLSPITPYQERVLFFHSLSSYREFYVLTKIIRDPTRLNNSTSEFNIVGDSRGFKGQSSASAVDRNGVMYYGLVSQDSIGCWDTTKPHRKNTIGVVARHSETLVFPNDIKVDQDEQQSVWVISNKLPLFQARRLNPNDYNYRILFADTKEAVRGTICDPEMRILF</sequence>
<comment type="subcellular location">
    <subcellularLocation>
        <location evidence="1">Secreted</location>
    </subcellularLocation>
</comment>
<organism evidence="5 6">
    <name type="scientific">Chilo suppressalis</name>
    <name type="common">Asiatic rice borer moth</name>
    <dbReference type="NCBI Taxonomy" id="168631"/>
    <lineage>
        <taxon>Eukaryota</taxon>
        <taxon>Metazoa</taxon>
        <taxon>Ecdysozoa</taxon>
        <taxon>Arthropoda</taxon>
        <taxon>Hexapoda</taxon>
        <taxon>Insecta</taxon>
        <taxon>Pterygota</taxon>
        <taxon>Neoptera</taxon>
        <taxon>Endopterygota</taxon>
        <taxon>Lepidoptera</taxon>
        <taxon>Glossata</taxon>
        <taxon>Ditrysia</taxon>
        <taxon>Pyraloidea</taxon>
        <taxon>Crambidae</taxon>
        <taxon>Crambinae</taxon>
        <taxon>Chilo</taxon>
    </lineage>
</organism>
<evidence type="ECO:0000256" key="3">
    <source>
        <dbReference type="ARBA" id="ARBA00022525"/>
    </source>
</evidence>
<keyword evidence="4" id="KW-0732">Signal</keyword>
<dbReference type="EMBL" id="OU963903">
    <property type="protein sequence ID" value="CAH0397907.1"/>
    <property type="molecule type" value="Genomic_DNA"/>
</dbReference>
<dbReference type="PANTHER" id="PTHR10009">
    <property type="entry name" value="PROTEIN YELLOW-RELATED"/>
    <property type="match status" value="1"/>
</dbReference>
<evidence type="ECO:0000313" key="6">
    <source>
        <dbReference type="Proteomes" id="UP001153292"/>
    </source>
</evidence>
<evidence type="ECO:0000313" key="5">
    <source>
        <dbReference type="EMBL" id="CAH0397907.1"/>
    </source>
</evidence>
<dbReference type="Gene3D" id="2.120.10.30">
    <property type="entry name" value="TolB, C-terminal domain"/>
    <property type="match status" value="1"/>
</dbReference>
<proteinExistence type="inferred from homology"/>
<keyword evidence="3" id="KW-0964">Secreted</keyword>
<gene>
    <name evidence="5" type="ORF">CHILSU_LOCUS1007</name>
</gene>
<accession>A0ABN8AQQ5</accession>
<dbReference type="InterPro" id="IPR017996">
    <property type="entry name" value="MRJP/yellow-related"/>
</dbReference>
<dbReference type="PANTHER" id="PTHR10009:SF13">
    <property type="entry name" value="DOPAMINECHROME TAUTOMERASE"/>
    <property type="match status" value="1"/>
</dbReference>
<dbReference type="SUPFAM" id="SSF63829">
    <property type="entry name" value="Calcium-dependent phosphotriesterase"/>
    <property type="match status" value="1"/>
</dbReference>
<dbReference type="InterPro" id="IPR011042">
    <property type="entry name" value="6-blade_b-propeller_TolB-like"/>
</dbReference>
<evidence type="ECO:0000256" key="1">
    <source>
        <dbReference type="ARBA" id="ARBA00004613"/>
    </source>
</evidence>
<dbReference type="Pfam" id="PF03022">
    <property type="entry name" value="MRJP"/>
    <property type="match status" value="1"/>
</dbReference>
<name>A0ABN8AQQ5_CHISP</name>